<keyword evidence="3 12" id="KW-0436">Ligase</keyword>
<evidence type="ECO:0000256" key="9">
    <source>
        <dbReference type="ARBA" id="ARBA00022917"/>
    </source>
</evidence>
<dbReference type="SUPFAM" id="SSF50447">
    <property type="entry name" value="Translation proteins"/>
    <property type="match status" value="1"/>
</dbReference>
<dbReference type="CDD" id="cd00673">
    <property type="entry name" value="AlaRS_core"/>
    <property type="match status" value="1"/>
</dbReference>
<keyword evidence="7 12" id="KW-0067">ATP-binding</keyword>
<comment type="function">
    <text evidence="12">Catalyzes the attachment of alanine to tRNA(Ala) in a two-step reaction: alanine is first activated by ATP to form Ala-AMP and then transferred to the acceptor end of tRNA(Ala). Also edits incorrectly charged tRNA(Ala) via its editing domain.</text>
</comment>
<dbReference type="STRING" id="1284197.S8ACE0"/>
<dbReference type="InterPro" id="IPR059090">
    <property type="entry name" value="ALA1_helical"/>
</dbReference>
<dbReference type="InterPro" id="IPR018162">
    <property type="entry name" value="Ala-tRNA-ligase_IIc_anticod-bd"/>
</dbReference>
<dbReference type="PANTHER" id="PTHR11777">
    <property type="entry name" value="ALANYL-TRNA SYNTHETASE"/>
    <property type="match status" value="1"/>
</dbReference>
<keyword evidence="5 12" id="KW-0547">Nucleotide-binding</keyword>
<evidence type="ECO:0000256" key="4">
    <source>
        <dbReference type="ARBA" id="ARBA00022723"/>
    </source>
</evidence>
<dbReference type="GO" id="GO:0002161">
    <property type="term" value="F:aminoacyl-tRNA deacylase activity"/>
    <property type="evidence" value="ECO:0007669"/>
    <property type="project" value="TreeGrafter"/>
</dbReference>
<accession>S8ACE0</accession>
<dbReference type="eggNOG" id="KOG0188">
    <property type="taxonomic scope" value="Eukaryota"/>
</dbReference>
<evidence type="ECO:0000256" key="13">
    <source>
        <dbReference type="SAM" id="Coils"/>
    </source>
</evidence>
<dbReference type="EMBL" id="AQGS01000308">
    <property type="protein sequence ID" value="EPS40594.1"/>
    <property type="molecule type" value="Genomic_DNA"/>
</dbReference>
<feature type="binding site" evidence="12">
    <location>
        <position position="704"/>
    </location>
    <ligand>
        <name>Zn(2+)</name>
        <dbReference type="ChEBI" id="CHEBI:29105"/>
    </ligand>
</feature>
<feature type="binding site" evidence="12">
    <location>
        <position position="708"/>
    </location>
    <ligand>
        <name>Zn(2+)</name>
        <dbReference type="ChEBI" id="CHEBI:29105"/>
    </ligand>
</feature>
<evidence type="ECO:0000313" key="16">
    <source>
        <dbReference type="EMBL" id="EPS40594.1"/>
    </source>
</evidence>
<dbReference type="Pfam" id="PF26023">
    <property type="entry name" value="ALA1"/>
    <property type="match status" value="1"/>
</dbReference>
<evidence type="ECO:0000256" key="11">
    <source>
        <dbReference type="ARBA" id="ARBA00048300"/>
    </source>
</evidence>
<comment type="caution">
    <text evidence="16">The sequence shown here is derived from an EMBL/GenBank/DDBJ whole genome shotgun (WGS) entry which is preliminary data.</text>
</comment>
<sequence length="1063" mass="117892">MDSVFDSIRSVLRTLFSADSIFHDFSFHGRRPNSLHPLPPFVLPELSSFSPKSTALTARFPQLRITPLHSNSKRLASRIDPPAGYLLHRCISMATTSSVPKLVVPEWPAAKVRETFFKYFESKGHEYVKSSPCVPVDDKTLLFANAGMNQYKSIFLGTVDPNSKFGKLKRAHNSQKCIRAGGKHNDLEDVGKDSYHHTFFEMLGNWSFGDYFKKEAIAYSWELLTQVFKLNPDRLYVTYFGGDTATGLPPDLETKELWARAGVREDHILPGNLKDNFWEMGDQGPCGPCTEIHYDRIGGGRNAAHLVNMDDPNVLEIWNNVFIQFNREADKSLKPLPHRHVDTGMGFERLVSILQDKPSNYDTDVFTPLFRKIQEVSGMRPYQGKFGKEDPDQIDTAYRVIADHLRTLSFGITDGGLPSNEGRGYVLRRIVRRGARYARRKMNVEIGSFFSSLLPTLVEQMSPIFPELKGMESKIRQELNSEEVSFAKALDKGEKLFEDLAQKALKGDKVLTGTSVWELYGTYGFPIDLTRIMAEELDIAIDEKGLLEAEKTAKEISKQKKTVDGKAALSLDVHALAVLDNENIPRTNDDAKFKWGKDAIIRDSKIVKILVGKEFVPSTGGLPQDEQIGILLDKTCMYAEQGGQIYDFGTITVPGKAQLHVKYIQPYRGHVLHCGTLKQGNLKVGDIVEVEYDEVRRRPIRINHTATHILNFALRDILGEHVGQKGSLVDPEKTRFDFTNDGAVDPAKLEQIERKSNAYIQQNLAVYDQEISLKAAEEITGVRAVFGEKYPDPVRVVSIGIDLDDIMQNPKKSDWRDVSIEFCGGTHLKNTGDIKELLITEESGIGKGIRRIVAVTESEAAKVRAIEASYDDRMNKIDQMPLGATKEAAAKALSGELNTASISCVRKAQLKNDMVKIQKAIADDAKARAKAELKEAETSIKNAFSKGDKNAAVITLPAGTSVKTLTDLLKSVQKSHQDKAVYLLVAPEKADPNAKVNHACYIPESAIKKGATAPDITTQISKIVGGGAGKSKDGKTSQGAGNDVSKFDEAVDTATKLFASLQL</sequence>
<feature type="binding site" evidence="12">
    <location>
        <position position="827"/>
    </location>
    <ligand>
        <name>Zn(2+)</name>
        <dbReference type="ChEBI" id="CHEBI:29105"/>
    </ligand>
</feature>
<feature type="domain" description="Alanyl-transfer RNA synthetases family profile" evidence="15">
    <location>
        <begin position="107"/>
        <end position="866"/>
    </location>
</feature>
<evidence type="ECO:0000256" key="6">
    <source>
        <dbReference type="ARBA" id="ARBA00022833"/>
    </source>
</evidence>
<evidence type="ECO:0000256" key="12">
    <source>
        <dbReference type="HAMAP-Rule" id="MF_03133"/>
    </source>
</evidence>
<dbReference type="Gene3D" id="3.30.980.10">
    <property type="entry name" value="Threonyl-trna Synthetase, Chain A, domain 2"/>
    <property type="match status" value="1"/>
</dbReference>
<dbReference type="HAMAP" id="MF_00036_B">
    <property type="entry name" value="Ala_tRNA_synth_B"/>
    <property type="match status" value="1"/>
</dbReference>
<dbReference type="SUPFAM" id="SSF55681">
    <property type="entry name" value="Class II aaRS and biotin synthetases"/>
    <property type="match status" value="1"/>
</dbReference>
<evidence type="ECO:0000256" key="14">
    <source>
        <dbReference type="SAM" id="MobiDB-lite"/>
    </source>
</evidence>
<keyword evidence="12" id="KW-0963">Cytoplasm</keyword>
<reference evidence="17" key="2">
    <citation type="submission" date="2013-04" db="EMBL/GenBank/DDBJ databases">
        <title>Genomic mechanisms accounting for the adaptation to parasitism in nematode-trapping fungi.</title>
        <authorList>
            <person name="Ahren D.G."/>
        </authorList>
    </citation>
    <scope>NUCLEOTIDE SEQUENCE [LARGE SCALE GENOMIC DNA]</scope>
    <source>
        <strain evidence="17">CBS 200.50</strain>
    </source>
</reference>
<dbReference type="SMART" id="SM00863">
    <property type="entry name" value="tRNA_SAD"/>
    <property type="match status" value="1"/>
</dbReference>
<dbReference type="InterPro" id="IPR023033">
    <property type="entry name" value="Ala_tRNA_ligase_euk/bac"/>
</dbReference>
<dbReference type="AlphaFoldDB" id="S8ACE0"/>
<evidence type="ECO:0000256" key="2">
    <source>
        <dbReference type="ARBA" id="ARBA00022555"/>
    </source>
</evidence>
<evidence type="ECO:0000256" key="3">
    <source>
        <dbReference type="ARBA" id="ARBA00022598"/>
    </source>
</evidence>
<keyword evidence="6 12" id="KW-0862">Zinc</keyword>
<comment type="cofactor">
    <cofactor evidence="12">
        <name>Zn(2+)</name>
        <dbReference type="ChEBI" id="CHEBI:29105"/>
    </cofactor>
    <text evidence="12">Binds 1 zinc ion per subunit.</text>
</comment>
<dbReference type="PANTHER" id="PTHR11777:SF9">
    <property type="entry name" value="ALANINE--TRNA LIGASE, CYTOPLASMIC"/>
    <property type="match status" value="1"/>
</dbReference>
<evidence type="ECO:0000256" key="5">
    <source>
        <dbReference type="ARBA" id="ARBA00022741"/>
    </source>
</evidence>
<comment type="similarity">
    <text evidence="1">Belongs to the class-II aminoacyl-tRNA synthetase family. Alax-L subfamily.</text>
</comment>
<proteinExistence type="inferred from homology"/>
<dbReference type="Gene3D" id="3.10.310.40">
    <property type="match status" value="1"/>
</dbReference>
<dbReference type="GO" id="GO:0005739">
    <property type="term" value="C:mitochondrion"/>
    <property type="evidence" value="ECO:0007669"/>
    <property type="project" value="UniProtKB-SubCell"/>
</dbReference>
<dbReference type="NCBIfam" id="TIGR00344">
    <property type="entry name" value="alaS"/>
    <property type="match status" value="1"/>
</dbReference>
<comment type="catalytic activity">
    <reaction evidence="11 12">
        <text>tRNA(Ala) + L-alanine + ATP = L-alanyl-tRNA(Ala) + AMP + diphosphate</text>
        <dbReference type="Rhea" id="RHEA:12540"/>
        <dbReference type="Rhea" id="RHEA-COMP:9657"/>
        <dbReference type="Rhea" id="RHEA-COMP:9923"/>
        <dbReference type="ChEBI" id="CHEBI:30616"/>
        <dbReference type="ChEBI" id="CHEBI:33019"/>
        <dbReference type="ChEBI" id="CHEBI:57972"/>
        <dbReference type="ChEBI" id="CHEBI:78442"/>
        <dbReference type="ChEBI" id="CHEBI:78497"/>
        <dbReference type="ChEBI" id="CHEBI:456215"/>
        <dbReference type="EC" id="6.1.1.7"/>
    </reaction>
</comment>
<evidence type="ECO:0000313" key="17">
    <source>
        <dbReference type="Proteomes" id="UP000015100"/>
    </source>
</evidence>
<dbReference type="Pfam" id="PF07973">
    <property type="entry name" value="tRNA_SAD"/>
    <property type="match status" value="1"/>
</dbReference>
<dbReference type="Proteomes" id="UP000015100">
    <property type="component" value="Unassembled WGS sequence"/>
</dbReference>
<feature type="binding site" evidence="12">
    <location>
        <position position="823"/>
    </location>
    <ligand>
        <name>Zn(2+)</name>
        <dbReference type="ChEBI" id="CHEBI:29105"/>
    </ligand>
</feature>
<dbReference type="PRINTS" id="PR00980">
    <property type="entry name" value="TRNASYNTHALA"/>
</dbReference>
<dbReference type="InterPro" id="IPR009000">
    <property type="entry name" value="Transl_B-barrel_sf"/>
</dbReference>
<evidence type="ECO:0000259" key="15">
    <source>
        <dbReference type="PROSITE" id="PS50860"/>
    </source>
</evidence>
<dbReference type="InterPro" id="IPR018164">
    <property type="entry name" value="Ala-tRNA-synth_IIc_N"/>
</dbReference>
<keyword evidence="10 12" id="KW-0030">Aminoacyl-tRNA synthetase</keyword>
<protein>
    <recommendedName>
        <fullName evidence="12">Alanine--tRNA ligase</fullName>
        <ecNumber evidence="12">6.1.1.7</ecNumber>
    </recommendedName>
    <alternativeName>
        <fullName evidence="12">Alanyl-tRNA synthetase</fullName>
        <shortName evidence="12">AlaRS</shortName>
    </alternativeName>
</protein>
<feature type="region of interest" description="Disordered" evidence="14">
    <location>
        <begin position="1024"/>
        <end position="1044"/>
    </location>
</feature>
<dbReference type="InterPro" id="IPR045864">
    <property type="entry name" value="aa-tRNA-synth_II/BPL/LPL"/>
</dbReference>
<keyword evidence="4 12" id="KW-0479">Metal-binding</keyword>
<evidence type="ECO:0000256" key="7">
    <source>
        <dbReference type="ARBA" id="ARBA00022840"/>
    </source>
</evidence>
<dbReference type="HOGENOM" id="CLU_004485_5_0_1"/>
<keyword evidence="9 12" id="KW-0648">Protein biosynthesis</keyword>
<dbReference type="GO" id="GO:0004813">
    <property type="term" value="F:alanine-tRNA ligase activity"/>
    <property type="evidence" value="ECO:0007669"/>
    <property type="project" value="UniProtKB-UniRule"/>
</dbReference>
<comment type="domain">
    <text evidence="12">Consists of three domains; the N-terminal catalytic domain, the editing domain and the C-terminal C-Ala domain. The editing domain removes incorrectly charged amino acids, while the C-Ala domain, along with tRNA(Ala), serves as a bridge to cooperatively bring together the editing and aminoacylation centers thus stimulating deacylation of misacylated tRNAs.</text>
</comment>
<dbReference type="PROSITE" id="PS50860">
    <property type="entry name" value="AA_TRNA_LIGASE_II_ALA"/>
    <property type="match status" value="1"/>
</dbReference>
<dbReference type="FunFam" id="3.30.930.10:FF:000011">
    <property type="entry name" value="Alanine--tRNA ligase, cytoplasmic"/>
    <property type="match status" value="1"/>
</dbReference>
<dbReference type="Gene3D" id="3.30.930.10">
    <property type="entry name" value="Bira Bifunctional Protein, Domain 2"/>
    <property type="match status" value="1"/>
</dbReference>
<dbReference type="InterPro" id="IPR018165">
    <property type="entry name" value="Ala-tRNA-synth_IIc_core"/>
</dbReference>
<evidence type="ECO:0000256" key="1">
    <source>
        <dbReference type="ARBA" id="ARBA00008429"/>
    </source>
</evidence>
<dbReference type="GO" id="GO:0005524">
    <property type="term" value="F:ATP binding"/>
    <property type="evidence" value="ECO:0007669"/>
    <property type="project" value="UniProtKB-UniRule"/>
</dbReference>
<dbReference type="InterPro" id="IPR050058">
    <property type="entry name" value="Ala-tRNA_ligase"/>
</dbReference>
<comment type="subunit">
    <text evidence="12">Monomer.</text>
</comment>
<evidence type="ECO:0000256" key="8">
    <source>
        <dbReference type="ARBA" id="ARBA00022884"/>
    </source>
</evidence>
<dbReference type="GO" id="GO:0000049">
    <property type="term" value="F:tRNA binding"/>
    <property type="evidence" value="ECO:0007669"/>
    <property type="project" value="UniProtKB-KW"/>
</dbReference>
<dbReference type="FunFam" id="3.30.980.10:FF:000004">
    <property type="entry name" value="Alanine--tRNA ligase, cytoplasmic"/>
    <property type="match status" value="1"/>
</dbReference>
<name>S8ACE0_DACHA</name>
<dbReference type="Gene3D" id="2.40.30.130">
    <property type="match status" value="1"/>
</dbReference>
<dbReference type="InterPro" id="IPR018163">
    <property type="entry name" value="Thr/Ala-tRNA-synth_IIc_edit"/>
</dbReference>
<reference evidence="16 17" key="1">
    <citation type="journal article" date="2013" name="PLoS Genet.">
        <title>Genomic mechanisms accounting for the adaptation to parasitism in nematode-trapping fungi.</title>
        <authorList>
            <person name="Meerupati T."/>
            <person name="Andersson K.M."/>
            <person name="Friman E."/>
            <person name="Kumar D."/>
            <person name="Tunlid A."/>
            <person name="Ahren D."/>
        </authorList>
    </citation>
    <scope>NUCLEOTIDE SEQUENCE [LARGE SCALE GENOMIC DNA]</scope>
    <source>
        <strain evidence="16 17">CBS 200.50</strain>
    </source>
</reference>
<keyword evidence="8 12" id="KW-0694">RNA-binding</keyword>
<dbReference type="EC" id="6.1.1.7" evidence="12"/>
<dbReference type="GO" id="GO:0070143">
    <property type="term" value="P:mitochondrial alanyl-tRNA aminoacylation"/>
    <property type="evidence" value="ECO:0007669"/>
    <property type="project" value="UniProtKB-UniRule"/>
</dbReference>
<feature type="coiled-coil region" evidence="13">
    <location>
        <begin position="919"/>
        <end position="946"/>
    </location>
</feature>
<dbReference type="Pfam" id="PF01411">
    <property type="entry name" value="tRNA-synt_2c"/>
    <property type="match status" value="1"/>
</dbReference>
<dbReference type="InterPro" id="IPR012947">
    <property type="entry name" value="tRNA_SAD"/>
</dbReference>
<comment type="subcellular location">
    <subcellularLocation>
        <location evidence="12">Mitochondrion</location>
    </subcellularLocation>
    <subcellularLocation>
        <location evidence="12">Cytoplasm</location>
    </subcellularLocation>
</comment>
<keyword evidence="2 12" id="KW-0820">tRNA-binding</keyword>
<evidence type="ECO:0000256" key="10">
    <source>
        <dbReference type="ARBA" id="ARBA00023146"/>
    </source>
</evidence>
<dbReference type="SUPFAM" id="SSF55186">
    <property type="entry name" value="ThrRS/AlaRS common domain"/>
    <property type="match status" value="1"/>
</dbReference>
<dbReference type="OMA" id="NKKDNFW"/>
<dbReference type="GO" id="GO:0008270">
    <property type="term" value="F:zinc ion binding"/>
    <property type="evidence" value="ECO:0007669"/>
    <property type="project" value="UniProtKB-UniRule"/>
</dbReference>
<dbReference type="SUPFAM" id="SSF101353">
    <property type="entry name" value="Putative anticodon-binding domain of alanyl-tRNA synthetase (AlaRS)"/>
    <property type="match status" value="1"/>
</dbReference>
<gene>
    <name evidence="12" type="primary">ALA1</name>
    <name evidence="16" type="ORF">H072_5555</name>
</gene>
<keyword evidence="13" id="KW-0175">Coiled coil</keyword>
<organism evidence="16 17">
    <name type="scientific">Dactylellina haptotyla (strain CBS 200.50)</name>
    <name type="common">Nematode-trapping fungus</name>
    <name type="synonym">Monacrosporium haptotylum</name>
    <dbReference type="NCBI Taxonomy" id="1284197"/>
    <lineage>
        <taxon>Eukaryota</taxon>
        <taxon>Fungi</taxon>
        <taxon>Dikarya</taxon>
        <taxon>Ascomycota</taxon>
        <taxon>Pezizomycotina</taxon>
        <taxon>Orbiliomycetes</taxon>
        <taxon>Orbiliales</taxon>
        <taxon>Orbiliaceae</taxon>
        <taxon>Dactylellina</taxon>
    </lineage>
</organism>
<keyword evidence="12" id="KW-0496">Mitochondrion</keyword>
<keyword evidence="17" id="KW-1185">Reference proteome</keyword>
<dbReference type="OrthoDB" id="2423964at2759"/>
<dbReference type="InterPro" id="IPR002318">
    <property type="entry name" value="Ala-tRNA-lgiase_IIc"/>
</dbReference>